<keyword evidence="4" id="KW-1185">Reference proteome</keyword>
<dbReference type="EMBL" id="JQHL01000001">
    <property type="protein sequence ID" value="KFX21897.1"/>
    <property type="molecule type" value="Genomic_DNA"/>
</dbReference>
<reference evidence="4 5" key="1">
    <citation type="submission" date="2014-08" db="EMBL/GenBank/DDBJ databases">
        <title>Genome sequences of NCPPB Pectobacterium isolates.</title>
        <authorList>
            <person name="Glover R.H."/>
            <person name="Sapp M."/>
            <person name="Elphinstone J."/>
        </authorList>
    </citation>
    <scope>NUCLEOTIDE SEQUENCE [LARGE SCALE GENOMIC DNA]</scope>
    <source>
        <strain evidence="3 4">NCPPB 2793</strain>
        <strain evidence="2 5">NCPPB 2795</strain>
    </source>
</reference>
<organism evidence="2 5">
    <name type="scientific">Pectobacterium betavasculorum</name>
    <dbReference type="NCBI Taxonomy" id="55207"/>
    <lineage>
        <taxon>Bacteria</taxon>
        <taxon>Pseudomonadati</taxon>
        <taxon>Pseudomonadota</taxon>
        <taxon>Gammaproteobacteria</taxon>
        <taxon>Enterobacterales</taxon>
        <taxon>Pectobacteriaceae</taxon>
        <taxon>Pectobacterium</taxon>
    </lineage>
</organism>
<dbReference type="SUPFAM" id="SSF53335">
    <property type="entry name" value="S-adenosyl-L-methionine-dependent methyltransferases"/>
    <property type="match status" value="1"/>
</dbReference>
<comment type="caution">
    <text evidence="2">The sequence shown here is derived from an EMBL/GenBank/DDBJ whole genome shotgun (WGS) entry which is preliminary data.</text>
</comment>
<dbReference type="InterPro" id="IPR041698">
    <property type="entry name" value="Methyltransf_25"/>
</dbReference>
<dbReference type="STRING" id="55207.KP22_07075"/>
<dbReference type="Proteomes" id="UP000032869">
    <property type="component" value="Unassembled WGS sequence"/>
</dbReference>
<dbReference type="Pfam" id="PF13649">
    <property type="entry name" value="Methyltransf_25"/>
    <property type="match status" value="1"/>
</dbReference>
<dbReference type="CDD" id="cd02440">
    <property type="entry name" value="AdoMet_MTases"/>
    <property type="match status" value="1"/>
</dbReference>
<dbReference type="AlphaFoldDB" id="A0A093T234"/>
<dbReference type="InterPro" id="IPR029063">
    <property type="entry name" value="SAM-dependent_MTases_sf"/>
</dbReference>
<proteinExistence type="predicted"/>
<dbReference type="InterPro" id="IPR050447">
    <property type="entry name" value="Erg6_SMT_methyltransf"/>
</dbReference>
<dbReference type="Proteomes" id="UP000032874">
    <property type="component" value="Unassembled WGS sequence"/>
</dbReference>
<protein>
    <recommendedName>
        <fullName evidence="1">Methyltransferase domain-containing protein</fullName>
    </recommendedName>
</protein>
<dbReference type="EMBL" id="JQHM01000001">
    <property type="protein sequence ID" value="KFX07847.1"/>
    <property type="molecule type" value="Genomic_DNA"/>
</dbReference>
<sequence>MSDHEAGHKFLARLGKKRLRPGGRKATEWLLSQAGFRQDSVVLEVACNMGTTAMEIARRFGCQVIGADMDKVALQKAQENVAANGLASQVTIMQANALELPFPDNHFDVVINEAMLTMYADKAKSRIIAEYYRVLKPGGRLITHDIMLLSEKDTGALQAVEQMHKAINVHAQPMLRERWVTLFQECGFSKVNYDNGAMTLLTPQGLIYDEGVAGAVRIVKNALKKENRSMFFNMFHTFRRNRNQLNYIAVCSTK</sequence>
<accession>A0A093T234</accession>
<dbReference type="eggNOG" id="COG2226">
    <property type="taxonomic scope" value="Bacteria"/>
</dbReference>
<evidence type="ECO:0000313" key="5">
    <source>
        <dbReference type="Proteomes" id="UP000032874"/>
    </source>
</evidence>
<dbReference type="OrthoDB" id="529208at2"/>
<evidence type="ECO:0000313" key="2">
    <source>
        <dbReference type="EMBL" id="KFX07847.1"/>
    </source>
</evidence>
<dbReference type="Gene3D" id="3.40.50.150">
    <property type="entry name" value="Vaccinia Virus protein VP39"/>
    <property type="match status" value="1"/>
</dbReference>
<dbReference type="PANTHER" id="PTHR44068:SF11">
    <property type="entry name" value="GERANYL DIPHOSPHATE 2-C-METHYLTRANSFERASE"/>
    <property type="match status" value="1"/>
</dbReference>
<dbReference type="RefSeq" id="WP_039298960.1">
    <property type="nucleotide sequence ID" value="NZ_JAODTE010000001.1"/>
</dbReference>
<evidence type="ECO:0000313" key="4">
    <source>
        <dbReference type="Proteomes" id="UP000032869"/>
    </source>
</evidence>
<evidence type="ECO:0000313" key="3">
    <source>
        <dbReference type="EMBL" id="KFX21897.1"/>
    </source>
</evidence>
<dbReference type="PANTHER" id="PTHR44068">
    <property type="entry name" value="ZGC:194242"/>
    <property type="match status" value="1"/>
</dbReference>
<evidence type="ECO:0000259" key="1">
    <source>
        <dbReference type="Pfam" id="PF13649"/>
    </source>
</evidence>
<gene>
    <name evidence="3" type="ORF">JV35_01705</name>
    <name evidence="2" type="ORF">KP22_07075</name>
</gene>
<name>A0A093T234_9GAMM</name>
<feature type="domain" description="Methyltransferase" evidence="1">
    <location>
        <begin position="42"/>
        <end position="139"/>
    </location>
</feature>